<accession>A0A8J7VTJ7</accession>
<keyword evidence="2 6" id="KW-0349">Heme</keyword>
<keyword evidence="3 6" id="KW-0479">Metal-binding</keyword>
<evidence type="ECO:0000256" key="6">
    <source>
        <dbReference type="PROSITE-ProRule" id="PRU00433"/>
    </source>
</evidence>
<dbReference type="SUPFAM" id="SSF46626">
    <property type="entry name" value="Cytochrome c"/>
    <property type="match status" value="1"/>
</dbReference>
<dbReference type="EMBL" id="JAGQFT010000063">
    <property type="protein sequence ID" value="MBR0562609.1"/>
    <property type="molecule type" value="Genomic_DNA"/>
</dbReference>
<keyword evidence="5 6" id="KW-0408">Iron</keyword>
<evidence type="ECO:0000313" key="10">
    <source>
        <dbReference type="EMBL" id="MBS7456444.1"/>
    </source>
</evidence>
<keyword evidence="11" id="KW-1185">Reference proteome</keyword>
<gene>
    <name evidence="10" type="ORF">KB893_004740</name>
    <name evidence="9" type="ORF">KB893_08780</name>
</gene>
<keyword evidence="4" id="KW-0249">Electron transport</keyword>
<dbReference type="InterPro" id="IPR036909">
    <property type="entry name" value="Cyt_c-like_dom_sf"/>
</dbReference>
<organism evidence="9">
    <name type="scientific">Coralloluteibacterium stylophorae</name>
    <dbReference type="NCBI Taxonomy" id="1776034"/>
    <lineage>
        <taxon>Bacteria</taxon>
        <taxon>Pseudomonadati</taxon>
        <taxon>Pseudomonadota</taxon>
        <taxon>Gammaproteobacteria</taxon>
        <taxon>Lysobacterales</taxon>
        <taxon>Lysobacteraceae</taxon>
        <taxon>Coralloluteibacterium</taxon>
    </lineage>
</organism>
<dbReference type="PRINTS" id="PR00605">
    <property type="entry name" value="CYTCHROMECIC"/>
</dbReference>
<dbReference type="InterPro" id="IPR051459">
    <property type="entry name" value="Cytochrome_c-type_DH"/>
</dbReference>
<dbReference type="InterPro" id="IPR008168">
    <property type="entry name" value="Cyt_C_IC"/>
</dbReference>
<evidence type="ECO:0000259" key="8">
    <source>
        <dbReference type="PROSITE" id="PS51007"/>
    </source>
</evidence>
<dbReference type="PANTHER" id="PTHR35008:SF9">
    <property type="entry name" value="CYTOCHROME C DOMAIN-CONTAINING PROTEIN"/>
    <property type="match status" value="1"/>
</dbReference>
<dbReference type="Proteomes" id="UP000675747">
    <property type="component" value="Unassembled WGS sequence"/>
</dbReference>
<keyword evidence="1" id="KW-0813">Transport</keyword>
<evidence type="ECO:0000256" key="5">
    <source>
        <dbReference type="ARBA" id="ARBA00023004"/>
    </source>
</evidence>
<dbReference type="Gene3D" id="1.10.760.10">
    <property type="entry name" value="Cytochrome c-like domain"/>
    <property type="match status" value="1"/>
</dbReference>
<evidence type="ECO:0000256" key="4">
    <source>
        <dbReference type="ARBA" id="ARBA00022982"/>
    </source>
</evidence>
<dbReference type="GO" id="GO:0020037">
    <property type="term" value="F:heme binding"/>
    <property type="evidence" value="ECO:0007669"/>
    <property type="project" value="InterPro"/>
</dbReference>
<feature type="domain" description="Cytochrome c" evidence="8">
    <location>
        <begin position="40"/>
        <end position="119"/>
    </location>
</feature>
<dbReference type="PROSITE" id="PS51007">
    <property type="entry name" value="CYTC"/>
    <property type="match status" value="1"/>
</dbReference>
<dbReference type="InterPro" id="IPR009056">
    <property type="entry name" value="Cyt_c-like_dom"/>
</dbReference>
<dbReference type="GO" id="GO:0005506">
    <property type="term" value="F:iron ion binding"/>
    <property type="evidence" value="ECO:0007669"/>
    <property type="project" value="InterPro"/>
</dbReference>
<evidence type="ECO:0000313" key="9">
    <source>
        <dbReference type="EMBL" id="MBR0562609.1"/>
    </source>
</evidence>
<dbReference type="GO" id="GO:0009055">
    <property type="term" value="F:electron transfer activity"/>
    <property type="evidence" value="ECO:0007669"/>
    <property type="project" value="InterPro"/>
</dbReference>
<proteinExistence type="predicted"/>
<evidence type="ECO:0000256" key="7">
    <source>
        <dbReference type="SAM" id="SignalP"/>
    </source>
</evidence>
<dbReference type="Pfam" id="PF13442">
    <property type="entry name" value="Cytochrome_CBB3"/>
    <property type="match status" value="1"/>
</dbReference>
<sequence>MNVRLHPGRLLLALAVALPAGLAHAQSSDATPTFIRQDAFAGASGETVYGVICRGCHMADGGGATGAGSYPALRGNPALTGSAYVAITVLQGRGGMPGFGEMLSDEQVAGVVEYVRHHLGNDFPGAITAEEVARLR</sequence>
<evidence type="ECO:0000256" key="3">
    <source>
        <dbReference type="ARBA" id="ARBA00022723"/>
    </source>
</evidence>
<evidence type="ECO:0000313" key="11">
    <source>
        <dbReference type="Proteomes" id="UP000675747"/>
    </source>
</evidence>
<comment type="caution">
    <text evidence="9">The sequence shown here is derived from an EMBL/GenBank/DDBJ whole genome shotgun (WGS) entry which is preliminary data.</text>
</comment>
<keyword evidence="7" id="KW-0732">Signal</keyword>
<dbReference type="AlphaFoldDB" id="A0A8J7VTJ7"/>
<feature type="chain" id="PRO_5042774326" evidence="7">
    <location>
        <begin position="26"/>
        <end position="136"/>
    </location>
</feature>
<feature type="signal peptide" evidence="7">
    <location>
        <begin position="1"/>
        <end position="25"/>
    </location>
</feature>
<reference evidence="10 11" key="1">
    <citation type="journal article" date="2021" name="Microbiol. Resour. Announc.">
        <title>Draft Genome Sequence of Coralloluteibacterium stylophorae LMG 29479T.</title>
        <authorList>
            <person name="Karlyshev A.V."/>
            <person name="Kudryashova E.B."/>
            <person name="Ariskina E.V."/>
            <person name="Conroy A.P."/>
            <person name="Abidueva E.Y."/>
        </authorList>
    </citation>
    <scope>NUCLEOTIDE SEQUENCE [LARGE SCALE GENOMIC DNA]</scope>
    <source>
        <strain evidence="10 11">LMG 29479</strain>
    </source>
</reference>
<dbReference type="RefSeq" id="WP_211926548.1">
    <property type="nucleotide sequence ID" value="NZ_JAGQFT020000003.1"/>
</dbReference>
<reference evidence="9" key="2">
    <citation type="submission" date="2021-04" db="EMBL/GenBank/DDBJ databases">
        <authorList>
            <person name="Karlyshev A.V."/>
        </authorList>
    </citation>
    <scope>NUCLEOTIDE SEQUENCE</scope>
    <source>
        <strain evidence="9">LMG 29479</strain>
    </source>
</reference>
<protein>
    <submittedName>
        <fullName evidence="9">Cytochrome c</fullName>
    </submittedName>
</protein>
<name>A0A8J7VTJ7_9GAMM</name>
<evidence type="ECO:0000256" key="1">
    <source>
        <dbReference type="ARBA" id="ARBA00022448"/>
    </source>
</evidence>
<evidence type="ECO:0000256" key="2">
    <source>
        <dbReference type="ARBA" id="ARBA00022617"/>
    </source>
</evidence>
<dbReference type="EMBL" id="JAGQFT020000003">
    <property type="protein sequence ID" value="MBS7456444.1"/>
    <property type="molecule type" value="Genomic_DNA"/>
</dbReference>
<dbReference type="PANTHER" id="PTHR35008">
    <property type="entry name" value="BLL4482 PROTEIN-RELATED"/>
    <property type="match status" value="1"/>
</dbReference>